<dbReference type="SUPFAM" id="SSF48613">
    <property type="entry name" value="Heme oxygenase-like"/>
    <property type="match status" value="1"/>
</dbReference>
<dbReference type="STRING" id="447.Lboz_2725"/>
<dbReference type="EMBL" id="LNXU01000032">
    <property type="protein sequence ID" value="KTC71148.1"/>
    <property type="molecule type" value="Genomic_DNA"/>
</dbReference>
<comment type="caution">
    <text evidence="1">The sequence shown here is derived from an EMBL/GenBank/DDBJ whole genome shotgun (WGS) entry which is preliminary data.</text>
</comment>
<dbReference type="Gene3D" id="1.20.910.10">
    <property type="entry name" value="Heme oxygenase-like"/>
    <property type="match status" value="1"/>
</dbReference>
<dbReference type="PATRIC" id="fig|447.4.peg.2899"/>
<keyword evidence="2" id="KW-1185">Reference proteome</keyword>
<dbReference type="RefSeq" id="WP_058460316.1">
    <property type="nucleotide sequence ID" value="NZ_CAAAIY010000002.1"/>
</dbReference>
<dbReference type="InterPro" id="IPR016084">
    <property type="entry name" value="Haem_Oase-like_multi-hlx"/>
</dbReference>
<dbReference type="AlphaFoldDB" id="A0A0W0RJ99"/>
<evidence type="ECO:0000313" key="1">
    <source>
        <dbReference type="EMBL" id="KTC71148.1"/>
    </source>
</evidence>
<name>A0A0W0RJ99_LEGBO</name>
<organism evidence="1 2">
    <name type="scientific">Legionella bozemanae</name>
    <name type="common">Fluoribacter bozemanae</name>
    <dbReference type="NCBI Taxonomy" id="447"/>
    <lineage>
        <taxon>Bacteria</taxon>
        <taxon>Pseudomonadati</taxon>
        <taxon>Pseudomonadota</taxon>
        <taxon>Gammaproteobacteria</taxon>
        <taxon>Legionellales</taxon>
        <taxon>Legionellaceae</taxon>
        <taxon>Legionella</taxon>
    </lineage>
</organism>
<evidence type="ECO:0000313" key="2">
    <source>
        <dbReference type="Proteomes" id="UP000054695"/>
    </source>
</evidence>
<accession>A0A0W0RJ99</accession>
<protein>
    <recommendedName>
        <fullName evidence="3">DUF3865 domain-containing protein</fullName>
    </recommendedName>
</protein>
<evidence type="ECO:0008006" key="3">
    <source>
        <dbReference type="Google" id="ProtNLM"/>
    </source>
</evidence>
<sequence>MTLKLTSSIDNLNNQFISAVKNHLHHLKRFSEPALEWLMIEHYQFSLKNTRFLSTAANTTRLFKEQGVFQELQRNFDEEKNHAAIYKKSLSEIGTDVDKRLEFRPTTEFFDAISNLIATCPSSTLGAVYATETAAIFEHEVFLDISHEVVQRRAMQWEKSRLKAFHDMHLNGVEQGHKDGLGMFVDRAQEDNYSSSEDMNCEQFIRKNNVLSGAKQAIDAMVVWWNALLKQAERI</sequence>
<reference evidence="1 2" key="1">
    <citation type="submission" date="2015-11" db="EMBL/GenBank/DDBJ databases">
        <title>Genomic analysis of 38 Legionella species identifies large and diverse effector repertoires.</title>
        <authorList>
            <person name="Burstein D."/>
            <person name="Amaro F."/>
            <person name="Zusman T."/>
            <person name="Lifshitz Z."/>
            <person name="Cohen O."/>
            <person name="Gilbert J.A."/>
            <person name="Pupko T."/>
            <person name="Shuman H.A."/>
            <person name="Segal G."/>
        </authorList>
    </citation>
    <scope>NUCLEOTIDE SEQUENCE [LARGE SCALE GENOMIC DNA]</scope>
    <source>
        <strain evidence="1 2">WIGA</strain>
    </source>
</reference>
<gene>
    <name evidence="1" type="ORF">Lboz_2725</name>
</gene>
<dbReference type="OrthoDB" id="4269803at2"/>
<proteinExistence type="predicted"/>
<dbReference type="Proteomes" id="UP000054695">
    <property type="component" value="Unassembled WGS sequence"/>
</dbReference>